<dbReference type="AlphaFoldDB" id="A0A0A9C7M0"/>
<reference evidence="1" key="2">
    <citation type="journal article" date="2015" name="Data Brief">
        <title>Shoot transcriptome of the giant reed, Arundo donax.</title>
        <authorList>
            <person name="Barrero R.A."/>
            <person name="Guerrero F.D."/>
            <person name="Moolhuijzen P."/>
            <person name="Goolsby J.A."/>
            <person name="Tidwell J."/>
            <person name="Bellgard S.E."/>
            <person name="Bellgard M.I."/>
        </authorList>
    </citation>
    <scope>NUCLEOTIDE SEQUENCE</scope>
    <source>
        <tissue evidence="1">Shoot tissue taken approximately 20 cm above the soil surface</tissue>
    </source>
</reference>
<sequence length="56" mass="6589">MVLIRMSMQAVGGNHNFYFIYQNQVVSCFLLLHRKLLFCSYFHTNQVVSHLLIITV</sequence>
<dbReference type="EMBL" id="GBRH01230388">
    <property type="protein sequence ID" value="JAD67507.1"/>
    <property type="molecule type" value="Transcribed_RNA"/>
</dbReference>
<protein>
    <submittedName>
        <fullName evidence="1">Uncharacterized protein</fullName>
    </submittedName>
</protein>
<name>A0A0A9C7M0_ARUDO</name>
<reference evidence="1" key="1">
    <citation type="submission" date="2014-09" db="EMBL/GenBank/DDBJ databases">
        <authorList>
            <person name="Magalhaes I.L.F."/>
            <person name="Oliveira U."/>
            <person name="Santos F.R."/>
            <person name="Vidigal T.H.D.A."/>
            <person name="Brescovit A.D."/>
            <person name="Santos A.J."/>
        </authorList>
    </citation>
    <scope>NUCLEOTIDE SEQUENCE</scope>
    <source>
        <tissue evidence="1">Shoot tissue taken approximately 20 cm above the soil surface</tissue>
    </source>
</reference>
<proteinExistence type="predicted"/>
<evidence type="ECO:0000313" key="1">
    <source>
        <dbReference type="EMBL" id="JAD67507.1"/>
    </source>
</evidence>
<organism evidence="1">
    <name type="scientific">Arundo donax</name>
    <name type="common">Giant reed</name>
    <name type="synonym">Donax arundinaceus</name>
    <dbReference type="NCBI Taxonomy" id="35708"/>
    <lineage>
        <taxon>Eukaryota</taxon>
        <taxon>Viridiplantae</taxon>
        <taxon>Streptophyta</taxon>
        <taxon>Embryophyta</taxon>
        <taxon>Tracheophyta</taxon>
        <taxon>Spermatophyta</taxon>
        <taxon>Magnoliopsida</taxon>
        <taxon>Liliopsida</taxon>
        <taxon>Poales</taxon>
        <taxon>Poaceae</taxon>
        <taxon>PACMAD clade</taxon>
        <taxon>Arundinoideae</taxon>
        <taxon>Arundineae</taxon>
        <taxon>Arundo</taxon>
    </lineage>
</organism>
<accession>A0A0A9C7M0</accession>